<protein>
    <submittedName>
        <fullName evidence="2">Uncharacterized protein</fullName>
    </submittedName>
</protein>
<dbReference type="Proteomes" id="UP000002296">
    <property type="component" value="Unassembled WGS sequence"/>
</dbReference>
<dbReference type="KEGG" id="tcr:510983.10"/>
<dbReference type="PaxDb" id="353153-Q4CT81"/>
<comment type="caution">
    <text evidence="2">The sequence shown here is derived from an EMBL/GenBank/DDBJ whole genome shotgun (WGS) entry which is preliminary data.</text>
</comment>
<keyword evidence="3" id="KW-1185">Reference proteome</keyword>
<organism evidence="2 3">
    <name type="scientific">Trypanosoma cruzi (strain CL Brener)</name>
    <dbReference type="NCBI Taxonomy" id="353153"/>
    <lineage>
        <taxon>Eukaryota</taxon>
        <taxon>Discoba</taxon>
        <taxon>Euglenozoa</taxon>
        <taxon>Kinetoplastea</taxon>
        <taxon>Metakinetoplastina</taxon>
        <taxon>Trypanosomatida</taxon>
        <taxon>Trypanosomatidae</taxon>
        <taxon>Trypanosoma</taxon>
        <taxon>Schizotrypanum</taxon>
    </lineage>
</organism>
<feature type="compositionally biased region" description="Basic residues" evidence="1">
    <location>
        <begin position="22"/>
        <end position="40"/>
    </location>
</feature>
<dbReference type="RefSeq" id="XP_805333.1">
    <property type="nucleotide sequence ID" value="XM_800240.1"/>
</dbReference>
<accession>Q4CT81</accession>
<feature type="region of interest" description="Disordered" evidence="1">
    <location>
        <begin position="22"/>
        <end position="45"/>
    </location>
</feature>
<proteinExistence type="predicted"/>
<dbReference type="InParanoid" id="Q4CT81"/>
<gene>
    <name evidence="2" type="ORF">Tc00.1047053510983.10</name>
</gene>
<dbReference type="EMBL" id="AAHK01002026">
    <property type="protein sequence ID" value="EAN83482.1"/>
    <property type="molecule type" value="Genomic_DNA"/>
</dbReference>
<dbReference type="VEuPathDB" id="TriTrypDB:TcCLB.510983.10"/>
<evidence type="ECO:0000313" key="3">
    <source>
        <dbReference type="Proteomes" id="UP000002296"/>
    </source>
</evidence>
<evidence type="ECO:0000313" key="2">
    <source>
        <dbReference type="EMBL" id="EAN83482.1"/>
    </source>
</evidence>
<sequence length="192" mass="21502">MPQIVTYSTQTIKRLCSKCTARKKSHAHKHAKHRNSKRVGKSSNQSHSLWMQMIMAPNNAKHQSGTTCGPQTHPPTHSLFLLPMVWPSFTSTSTPVPQLCVPPTQALKVRFGNPKFNTYEKQRKCSQRPHGSSTHLQALLTTLQCDGEEYRRLSCHRGRPMGAVFTAQKMPRCETEEAVGEGRLAKSVTCHA</sequence>
<reference evidence="2 3" key="1">
    <citation type="journal article" date="2005" name="Science">
        <title>The genome sequence of Trypanosoma cruzi, etiologic agent of Chagas disease.</title>
        <authorList>
            <person name="El-Sayed N.M."/>
            <person name="Myler P.J."/>
            <person name="Bartholomeu D.C."/>
            <person name="Nilsson D."/>
            <person name="Aggarwal G."/>
            <person name="Tran A.N."/>
            <person name="Ghedin E."/>
            <person name="Worthey E.A."/>
            <person name="Delcher A.L."/>
            <person name="Blandin G."/>
            <person name="Westenberger S.J."/>
            <person name="Caler E."/>
            <person name="Cerqueira G.C."/>
            <person name="Branche C."/>
            <person name="Haas B."/>
            <person name="Anupama A."/>
            <person name="Arner E."/>
            <person name="Aslund L."/>
            <person name="Attipoe P."/>
            <person name="Bontempi E."/>
            <person name="Bringaud F."/>
            <person name="Burton P."/>
            <person name="Cadag E."/>
            <person name="Campbell D.A."/>
            <person name="Carrington M."/>
            <person name="Crabtree J."/>
            <person name="Darban H."/>
            <person name="da Silveira J.F."/>
            <person name="de Jong P."/>
            <person name="Edwards K."/>
            <person name="Englund P.T."/>
            <person name="Fazelina G."/>
            <person name="Feldblyum T."/>
            <person name="Ferella M."/>
            <person name="Frasch A.C."/>
            <person name="Gull K."/>
            <person name="Horn D."/>
            <person name="Hou L."/>
            <person name="Huang Y."/>
            <person name="Kindlund E."/>
            <person name="Klingbeil M."/>
            <person name="Kluge S."/>
            <person name="Koo H."/>
            <person name="Lacerda D."/>
            <person name="Levin M.J."/>
            <person name="Lorenzi H."/>
            <person name="Louie T."/>
            <person name="Machado C.R."/>
            <person name="McCulloch R."/>
            <person name="McKenna A."/>
            <person name="Mizuno Y."/>
            <person name="Mottram J.C."/>
            <person name="Nelson S."/>
            <person name="Ochaya S."/>
            <person name="Osoegawa K."/>
            <person name="Pai G."/>
            <person name="Parsons M."/>
            <person name="Pentony M."/>
            <person name="Pettersson U."/>
            <person name="Pop M."/>
            <person name="Ramirez J.L."/>
            <person name="Rinta J."/>
            <person name="Robertson L."/>
            <person name="Salzberg S.L."/>
            <person name="Sanchez D.O."/>
            <person name="Seyler A."/>
            <person name="Sharma R."/>
            <person name="Shetty J."/>
            <person name="Simpson A.J."/>
            <person name="Sisk E."/>
            <person name="Tammi M.T."/>
            <person name="Tarleton R."/>
            <person name="Teixeira S."/>
            <person name="Van Aken S."/>
            <person name="Vogt C."/>
            <person name="Ward P.N."/>
            <person name="Wickstead B."/>
            <person name="Wortman J."/>
            <person name="White O."/>
            <person name="Fraser C.M."/>
            <person name="Stuart K.D."/>
            <person name="Andersson B."/>
        </authorList>
    </citation>
    <scope>NUCLEOTIDE SEQUENCE [LARGE SCALE GENOMIC DNA]</scope>
    <source>
        <strain evidence="2 3">CL Brener</strain>
    </source>
</reference>
<dbReference type="AlphaFoldDB" id="Q4CT81"/>
<dbReference type="GeneID" id="3535022"/>
<name>Q4CT81_TRYCC</name>
<evidence type="ECO:0000256" key="1">
    <source>
        <dbReference type="SAM" id="MobiDB-lite"/>
    </source>
</evidence>